<evidence type="ECO:0000256" key="2">
    <source>
        <dbReference type="ARBA" id="ARBA00022723"/>
    </source>
</evidence>
<evidence type="ECO:0000256" key="4">
    <source>
        <dbReference type="ARBA" id="ARBA00022833"/>
    </source>
</evidence>
<dbReference type="GO" id="GO:0006313">
    <property type="term" value="P:DNA transposition"/>
    <property type="evidence" value="ECO:0007669"/>
    <property type="project" value="InterPro"/>
</dbReference>
<dbReference type="SMART" id="SM00575">
    <property type="entry name" value="ZnF_PMZ"/>
    <property type="match status" value="1"/>
</dbReference>
<dbReference type="AlphaFoldDB" id="A0AAW2T104"/>
<feature type="compositionally biased region" description="Polar residues" evidence="8">
    <location>
        <begin position="697"/>
        <end position="716"/>
    </location>
</feature>
<feature type="region of interest" description="Disordered" evidence="8">
    <location>
        <begin position="697"/>
        <end position="718"/>
    </location>
</feature>
<dbReference type="Pfam" id="PF10551">
    <property type="entry name" value="MULE"/>
    <property type="match status" value="1"/>
</dbReference>
<feature type="compositionally biased region" description="Basic and acidic residues" evidence="8">
    <location>
        <begin position="65"/>
        <end position="77"/>
    </location>
</feature>
<feature type="compositionally biased region" description="Basic and acidic residues" evidence="8">
    <location>
        <begin position="632"/>
        <end position="641"/>
    </location>
</feature>
<dbReference type="InterPro" id="IPR006564">
    <property type="entry name" value="Znf_PMZ"/>
</dbReference>
<dbReference type="InterPro" id="IPR004332">
    <property type="entry name" value="Transposase_MuDR"/>
</dbReference>
<name>A0AAW2T104_SESRA</name>
<evidence type="ECO:0000313" key="10">
    <source>
        <dbReference type="EMBL" id="KAL0398119.1"/>
    </source>
</evidence>
<dbReference type="PANTHER" id="PTHR31973:SF187">
    <property type="entry name" value="MUTATOR TRANSPOSASE MUDRA PROTEIN"/>
    <property type="match status" value="1"/>
</dbReference>
<keyword evidence="6" id="KW-0233">DNA recombination</keyword>
<comment type="caution">
    <text evidence="10">The sequence shown here is derived from an EMBL/GenBank/DDBJ whole genome shotgun (WGS) entry which is preliminary data.</text>
</comment>
<dbReference type="Pfam" id="PF03108">
    <property type="entry name" value="DBD_Tnp_Mut"/>
    <property type="match status" value="1"/>
</dbReference>
<dbReference type="PANTHER" id="PTHR31973">
    <property type="entry name" value="POLYPROTEIN, PUTATIVE-RELATED"/>
    <property type="match status" value="1"/>
</dbReference>
<feature type="region of interest" description="Disordered" evidence="8">
    <location>
        <begin position="1"/>
        <end position="30"/>
    </location>
</feature>
<reference evidence="10" key="1">
    <citation type="submission" date="2020-06" db="EMBL/GenBank/DDBJ databases">
        <authorList>
            <person name="Li T."/>
            <person name="Hu X."/>
            <person name="Zhang T."/>
            <person name="Song X."/>
            <person name="Zhang H."/>
            <person name="Dai N."/>
            <person name="Sheng W."/>
            <person name="Hou X."/>
            <person name="Wei L."/>
        </authorList>
    </citation>
    <scope>NUCLEOTIDE SEQUENCE</scope>
    <source>
        <strain evidence="10">G02</strain>
        <tissue evidence="10">Leaf</tissue>
    </source>
</reference>
<protein>
    <recommendedName>
        <fullName evidence="9">SWIM-type domain-containing protein</fullName>
    </recommendedName>
</protein>
<feature type="compositionally biased region" description="Acidic residues" evidence="8">
    <location>
        <begin position="20"/>
        <end position="30"/>
    </location>
</feature>
<keyword evidence="3 7" id="KW-0863">Zinc-finger</keyword>
<accession>A0AAW2T104</accession>
<evidence type="ECO:0000256" key="1">
    <source>
        <dbReference type="ARBA" id="ARBA00022578"/>
    </source>
</evidence>
<evidence type="ECO:0000256" key="8">
    <source>
        <dbReference type="SAM" id="MobiDB-lite"/>
    </source>
</evidence>
<reference evidence="10" key="2">
    <citation type="journal article" date="2024" name="Plant">
        <title>Genomic evolution and insights into agronomic trait innovations of Sesamum species.</title>
        <authorList>
            <person name="Miao H."/>
            <person name="Wang L."/>
            <person name="Qu L."/>
            <person name="Liu H."/>
            <person name="Sun Y."/>
            <person name="Le M."/>
            <person name="Wang Q."/>
            <person name="Wei S."/>
            <person name="Zheng Y."/>
            <person name="Lin W."/>
            <person name="Duan Y."/>
            <person name="Cao H."/>
            <person name="Xiong S."/>
            <person name="Wang X."/>
            <person name="Wei L."/>
            <person name="Li C."/>
            <person name="Ma Q."/>
            <person name="Ju M."/>
            <person name="Zhao R."/>
            <person name="Li G."/>
            <person name="Mu C."/>
            <person name="Tian Q."/>
            <person name="Mei H."/>
            <person name="Zhang T."/>
            <person name="Gao T."/>
            <person name="Zhang H."/>
        </authorList>
    </citation>
    <scope>NUCLEOTIDE SEQUENCE</scope>
    <source>
        <strain evidence="10">G02</strain>
    </source>
</reference>
<dbReference type="GO" id="GO:0003677">
    <property type="term" value="F:DNA binding"/>
    <property type="evidence" value="ECO:0007669"/>
    <property type="project" value="UniProtKB-KW"/>
</dbReference>
<sequence>MENEISVGGSSGSEGAVGEDASDDEFLANESSDDDDALFEQFVDEASSGMSCDSESNSDSIDVVGSDKDLDEKRLSDDDGNGSSYPVFNHIEMYDPLLELGMIFSSKKEFKLAVQSHAIKNKRSVKFTKNDSFRVYAVCTGDGCEWIIHANKIKNEQTWQINLYKSEHTCPQVFKVRNVKTSWLSERFLQDFKSDPKRNVKGWRVDIMNQLRCHVSRDQAYRAKKKALKKLEGSPEHQFTKLWDYAEELRSTNPGSTVILGINDETGENRFEKFYVCFSALKQGWLRGCRPIIGVDGCHLKGPHGGVLLTAVGVDPNNNLYPIAYVVVQRENGDTWEWFLTVLKQDLKISRDEEYTFMSDKQKGLIQAFHVVFPNSEHRFCVRHLHNNFKNAGYRGLAFKNALWKAARSSTVGEFKLKMEEMRLLDQGAFDWFNDKPPQEWSKSHFTEHPKCDMLLNNVCESFNANILNARDKPILTMLEWIREYLMKRLQENRDRAAKKWKGTICPKIKKLVQKHADKIGDCIPIKANDRHYQISCYDGSQFSVDLEKRTCTCRIWQLTGIPCKHACSAIFNQNLMPEDMVHPYYNVDTYKQVYEPAILPISGEMLWSETLFIPPMPPNFGRGPGRPAGARNREPDEQAVKNKKKRGKKQGKPFKLKRQKTNHHCTICGEAGYNAKGTDRTVIYKQNQKEETLHLSRSMQSSTTKHFTSSYSTRKPNQEDDLLTQENLTIPGLSMTQQSVRGPSMYEQLHMGNPNISVQPQVILHPRLNIRAPPPMTGSGIMPSFSSRPAVPLPKTIIKEHGQKYVNLSSWPSNQNKESYGKN</sequence>
<feature type="region of interest" description="Disordered" evidence="8">
    <location>
        <begin position="619"/>
        <end position="660"/>
    </location>
</feature>
<organism evidence="10">
    <name type="scientific">Sesamum radiatum</name>
    <name type="common">Black benniseed</name>
    <dbReference type="NCBI Taxonomy" id="300843"/>
    <lineage>
        <taxon>Eukaryota</taxon>
        <taxon>Viridiplantae</taxon>
        <taxon>Streptophyta</taxon>
        <taxon>Embryophyta</taxon>
        <taxon>Tracheophyta</taxon>
        <taxon>Spermatophyta</taxon>
        <taxon>Magnoliopsida</taxon>
        <taxon>eudicotyledons</taxon>
        <taxon>Gunneridae</taxon>
        <taxon>Pentapetalae</taxon>
        <taxon>asterids</taxon>
        <taxon>lamiids</taxon>
        <taxon>Lamiales</taxon>
        <taxon>Pedaliaceae</taxon>
        <taxon>Sesamum</taxon>
    </lineage>
</organism>
<dbReference type="GO" id="GO:0004803">
    <property type="term" value="F:transposase activity"/>
    <property type="evidence" value="ECO:0007669"/>
    <property type="project" value="InterPro"/>
</dbReference>
<evidence type="ECO:0000256" key="5">
    <source>
        <dbReference type="ARBA" id="ARBA00023125"/>
    </source>
</evidence>
<evidence type="ECO:0000256" key="6">
    <source>
        <dbReference type="ARBA" id="ARBA00023172"/>
    </source>
</evidence>
<feature type="domain" description="SWIM-type" evidence="9">
    <location>
        <begin position="543"/>
        <end position="575"/>
    </location>
</feature>
<dbReference type="GO" id="GO:0008270">
    <property type="term" value="F:zinc ion binding"/>
    <property type="evidence" value="ECO:0007669"/>
    <property type="project" value="UniProtKB-KW"/>
</dbReference>
<gene>
    <name evidence="10" type="ORF">Sradi_2155200</name>
</gene>
<keyword evidence="5" id="KW-0238">DNA-binding</keyword>
<feature type="compositionally biased region" description="Low complexity" evidence="8">
    <location>
        <begin position="620"/>
        <end position="631"/>
    </location>
</feature>
<dbReference type="Pfam" id="PF04434">
    <property type="entry name" value="SWIM"/>
    <property type="match status" value="1"/>
</dbReference>
<keyword evidence="4" id="KW-0862">Zinc</keyword>
<dbReference type="PROSITE" id="PS50966">
    <property type="entry name" value="ZF_SWIM"/>
    <property type="match status" value="1"/>
</dbReference>
<keyword evidence="1" id="KW-0815">Transposition</keyword>
<dbReference type="InterPro" id="IPR018289">
    <property type="entry name" value="MULE_transposase_dom"/>
</dbReference>
<evidence type="ECO:0000259" key="9">
    <source>
        <dbReference type="PROSITE" id="PS50966"/>
    </source>
</evidence>
<proteinExistence type="predicted"/>
<feature type="compositionally biased region" description="Basic residues" evidence="8">
    <location>
        <begin position="642"/>
        <end position="660"/>
    </location>
</feature>
<keyword evidence="2" id="KW-0479">Metal-binding</keyword>
<dbReference type="EMBL" id="JACGWJ010000009">
    <property type="protein sequence ID" value="KAL0398119.1"/>
    <property type="molecule type" value="Genomic_DNA"/>
</dbReference>
<feature type="region of interest" description="Disordered" evidence="8">
    <location>
        <begin position="46"/>
        <end position="81"/>
    </location>
</feature>
<evidence type="ECO:0000256" key="3">
    <source>
        <dbReference type="ARBA" id="ARBA00022771"/>
    </source>
</evidence>
<dbReference type="InterPro" id="IPR007527">
    <property type="entry name" value="Znf_SWIM"/>
</dbReference>
<evidence type="ECO:0000256" key="7">
    <source>
        <dbReference type="PROSITE-ProRule" id="PRU00325"/>
    </source>
</evidence>
<dbReference type="PROSITE" id="PS01007">
    <property type="entry name" value="TRANSPOSASE_MUTATOR"/>
    <property type="match status" value="1"/>
</dbReference>
<feature type="compositionally biased region" description="Polar residues" evidence="8">
    <location>
        <begin position="48"/>
        <end position="60"/>
    </location>
</feature>
<dbReference type="InterPro" id="IPR001207">
    <property type="entry name" value="Transposase_mutator"/>
</dbReference>